<keyword evidence="6" id="KW-1185">Reference proteome</keyword>
<dbReference type="GO" id="GO:0022857">
    <property type="term" value="F:transmembrane transporter activity"/>
    <property type="evidence" value="ECO:0007669"/>
    <property type="project" value="TreeGrafter"/>
</dbReference>
<keyword evidence="3" id="KW-0067">ATP-binding</keyword>
<dbReference type="SUPFAM" id="SSF52540">
    <property type="entry name" value="P-loop containing nucleoside triphosphate hydrolases"/>
    <property type="match status" value="1"/>
</dbReference>
<evidence type="ECO:0000256" key="2">
    <source>
        <dbReference type="ARBA" id="ARBA00022741"/>
    </source>
</evidence>
<keyword evidence="2" id="KW-0547">Nucleotide-binding</keyword>
<dbReference type="GO" id="GO:0005886">
    <property type="term" value="C:plasma membrane"/>
    <property type="evidence" value="ECO:0007669"/>
    <property type="project" value="TreeGrafter"/>
</dbReference>
<evidence type="ECO:0000256" key="3">
    <source>
        <dbReference type="ARBA" id="ARBA00022840"/>
    </source>
</evidence>
<dbReference type="OrthoDB" id="31606at2"/>
<reference evidence="5 6" key="1">
    <citation type="journal article" date="2010" name="Stand. Genomic Sci.">
        <title>Complete genome sequence of Meiothermus silvanus type strain (VI-R2).</title>
        <authorList>
            <person name="Sikorski J."/>
            <person name="Tindall B.J."/>
            <person name="Lowry S."/>
            <person name="Lucas S."/>
            <person name="Nolan M."/>
            <person name="Copeland A."/>
            <person name="Glavina Del Rio T."/>
            <person name="Tice H."/>
            <person name="Cheng J.F."/>
            <person name="Han C."/>
            <person name="Pitluck S."/>
            <person name="Liolios K."/>
            <person name="Ivanova N."/>
            <person name="Mavromatis K."/>
            <person name="Mikhailova N."/>
            <person name="Pati A."/>
            <person name="Goodwin L."/>
            <person name="Chen A."/>
            <person name="Palaniappan K."/>
            <person name="Land M."/>
            <person name="Hauser L."/>
            <person name="Chang Y.J."/>
            <person name="Jeffries C.D."/>
            <person name="Rohde M."/>
            <person name="Goker M."/>
            <person name="Woyke T."/>
            <person name="Bristow J."/>
            <person name="Eisen J.A."/>
            <person name="Markowitz V."/>
            <person name="Hugenholtz P."/>
            <person name="Kyrpides N.C."/>
            <person name="Klenk H.P."/>
            <person name="Lapidus A."/>
        </authorList>
    </citation>
    <scope>NUCLEOTIDE SEQUENCE [LARGE SCALE GENOMIC DNA]</scope>
    <source>
        <strain evidence="6">ATCC 700542 / DSM 9946 / VI-R2</strain>
    </source>
</reference>
<dbReference type="HOGENOM" id="CLU_000604_1_22_0"/>
<evidence type="ECO:0000313" key="5">
    <source>
        <dbReference type="EMBL" id="ADH63945.1"/>
    </source>
</evidence>
<accession>D7BH92</accession>
<proteinExistence type="inferred from homology"/>
<dbReference type="InterPro" id="IPR003439">
    <property type="entry name" value="ABC_transporter-like_ATP-bd"/>
</dbReference>
<dbReference type="PANTHER" id="PTHR24220">
    <property type="entry name" value="IMPORT ATP-BINDING PROTEIN"/>
    <property type="match status" value="1"/>
</dbReference>
<evidence type="ECO:0000313" key="6">
    <source>
        <dbReference type="Proteomes" id="UP000001916"/>
    </source>
</evidence>
<dbReference type="Gene3D" id="3.40.50.300">
    <property type="entry name" value="P-loop containing nucleotide triphosphate hydrolases"/>
    <property type="match status" value="1"/>
</dbReference>
<dbReference type="KEGG" id="msv:Mesil_2073"/>
<dbReference type="InterPro" id="IPR027417">
    <property type="entry name" value="P-loop_NTPase"/>
</dbReference>
<dbReference type="SMART" id="SM00382">
    <property type="entry name" value="AAA"/>
    <property type="match status" value="1"/>
</dbReference>
<evidence type="ECO:0000256" key="1">
    <source>
        <dbReference type="ARBA" id="ARBA00005417"/>
    </source>
</evidence>
<dbReference type="EMBL" id="CP002042">
    <property type="protein sequence ID" value="ADH63945.1"/>
    <property type="molecule type" value="Genomic_DNA"/>
</dbReference>
<dbReference type="PANTHER" id="PTHR24220:SF689">
    <property type="entry name" value="LIPOPROTEIN-RELEASING SYSTEM ATP-BINDING PROTEIN LOLD"/>
    <property type="match status" value="1"/>
</dbReference>
<dbReference type="GO" id="GO:0016887">
    <property type="term" value="F:ATP hydrolysis activity"/>
    <property type="evidence" value="ECO:0007669"/>
    <property type="project" value="InterPro"/>
</dbReference>
<dbReference type="InterPro" id="IPR015854">
    <property type="entry name" value="ABC_transpr_LolD-like"/>
</dbReference>
<dbReference type="Proteomes" id="UP000001916">
    <property type="component" value="Chromosome"/>
</dbReference>
<gene>
    <name evidence="5" type="ordered locus">Mesil_2073</name>
</gene>
<organism evidence="5 6">
    <name type="scientific">Allomeiothermus silvanus (strain ATCC 700542 / DSM 9946 / NBRC 106475 / NCIMB 13440 / VI-R2)</name>
    <name type="common">Thermus silvanus</name>
    <dbReference type="NCBI Taxonomy" id="526227"/>
    <lineage>
        <taxon>Bacteria</taxon>
        <taxon>Thermotogati</taxon>
        <taxon>Deinococcota</taxon>
        <taxon>Deinococci</taxon>
        <taxon>Thermales</taxon>
        <taxon>Thermaceae</taxon>
        <taxon>Allomeiothermus</taxon>
    </lineage>
</organism>
<dbReference type="InterPro" id="IPR003593">
    <property type="entry name" value="AAA+_ATPase"/>
</dbReference>
<name>D7BH92_ALLS1</name>
<dbReference type="Pfam" id="PF00005">
    <property type="entry name" value="ABC_tran"/>
    <property type="match status" value="1"/>
</dbReference>
<evidence type="ECO:0000259" key="4">
    <source>
        <dbReference type="PROSITE" id="PS50893"/>
    </source>
</evidence>
<feature type="domain" description="ABC transporter" evidence="4">
    <location>
        <begin position="31"/>
        <end position="235"/>
    </location>
</feature>
<dbReference type="STRING" id="526227.Mesil_2073"/>
<dbReference type="AlphaFoldDB" id="D7BH92"/>
<dbReference type="GO" id="GO:0005524">
    <property type="term" value="F:ATP binding"/>
    <property type="evidence" value="ECO:0007669"/>
    <property type="project" value="UniProtKB-KW"/>
</dbReference>
<comment type="similarity">
    <text evidence="1">Belongs to the ABC transporter superfamily.</text>
</comment>
<dbReference type="PROSITE" id="PS00211">
    <property type="entry name" value="ABC_TRANSPORTER_1"/>
    <property type="match status" value="1"/>
</dbReference>
<protein>
    <submittedName>
        <fullName evidence="5">ABC transporter related protein</fullName>
    </submittedName>
</protein>
<dbReference type="eggNOG" id="COG1136">
    <property type="taxonomic scope" value="Bacteria"/>
</dbReference>
<dbReference type="InterPro" id="IPR017871">
    <property type="entry name" value="ABC_transporter-like_CS"/>
</dbReference>
<dbReference type="PROSITE" id="PS50893">
    <property type="entry name" value="ABC_TRANSPORTER_2"/>
    <property type="match status" value="1"/>
</dbReference>
<sequence length="236" mass="25952">MNLAARSVGSYRVLGRWGVPSGGWYALGVVLRTVHLAYRYPEVELFRNFNLELSPGDVRVILGPSGSGKTTLIHLLAGLLALQEGEVWWGATNLRGLGEEALARLRLGYLGLVFQHHYLMPELTALENVLVPGYLAGRVDPAWGLELLRRVGLADRARLRPQALSGGERQRVAVVRALYLRPKLLLADEPTGSLDRRNAERVLALMLELSHDLGAAVLLATHDEHLVQGLPELRLG</sequence>